<reference evidence="3 4" key="1">
    <citation type="journal article" date="2017" name="Gigascience">
        <title>Draft genome of the honey bee ectoparasitic mite, Tropilaelaps mercedesae, is shaped by the parasitic life history.</title>
        <authorList>
            <person name="Dong X."/>
            <person name="Armstrong S.D."/>
            <person name="Xia D."/>
            <person name="Makepeace B.L."/>
            <person name="Darby A.C."/>
            <person name="Kadowaki T."/>
        </authorList>
    </citation>
    <scope>NUCLEOTIDE SEQUENCE [LARGE SCALE GENOMIC DNA]</scope>
    <source>
        <strain evidence="3">Wuxi-XJTLU</strain>
    </source>
</reference>
<dbReference type="STRING" id="418985.A0A1V9Y1N1"/>
<dbReference type="GO" id="GO:0006979">
    <property type="term" value="P:response to oxidative stress"/>
    <property type="evidence" value="ECO:0007669"/>
    <property type="project" value="InterPro"/>
</dbReference>
<keyword evidence="2" id="KW-0349">Heme</keyword>
<keyword evidence="4" id="KW-1185">Reference proteome</keyword>
<keyword evidence="1" id="KW-0575">Peroxidase</keyword>
<gene>
    <name evidence="3" type="ORF">BIW11_05623</name>
</gene>
<proteinExistence type="predicted"/>
<dbReference type="InParanoid" id="A0A1V9Y1N1"/>
<feature type="binding site" description="axial binding residue" evidence="2">
    <location>
        <position position="152"/>
    </location>
    <ligand>
        <name>heme b</name>
        <dbReference type="ChEBI" id="CHEBI:60344"/>
    </ligand>
    <ligandPart>
        <name>Fe</name>
        <dbReference type="ChEBI" id="CHEBI:18248"/>
    </ligandPart>
</feature>
<evidence type="ECO:0008006" key="5">
    <source>
        <dbReference type="Google" id="ProtNLM"/>
    </source>
</evidence>
<dbReference type="PANTHER" id="PTHR11475:SF134">
    <property type="entry name" value="LD42267P"/>
    <property type="match status" value="1"/>
</dbReference>
<dbReference type="EMBL" id="MNPL01000903">
    <property type="protein sequence ID" value="OQR79603.1"/>
    <property type="molecule type" value="Genomic_DNA"/>
</dbReference>
<keyword evidence="2" id="KW-0479">Metal-binding</keyword>
<sequence>MRRLRSFREGKLNVTEIGIGLKPLLPQTGTHKECRAPSRICFTAGDNRASEQPGLATMHTLWLREHNRVVGELARINPHWDDERLYQEGRRIVSAEIQQITFGEFLPRILGRITMDRFELNLASDGYSHAYDPEVDPSIWNEFSTAAFRFGHTLIAPFFKLIGRDYSDQRQEVLQLRKGFFNSDMLYRQGAVDSLLRGLLSTSMQNFDNAVTEEVTNHLFEEHRKPFSGMDLIALNLQRGRDHGLAGYTEYRQKCNLSKAISFEYLDGIPEPIRHQLAQIYDHVEDIDLFTGGLAERSLNGAVVGPTFACIIGSQFSRLKRSDRFFFETDDPIVRFSEGTLEFRAARCSRWTLITGPIAIRAPYVEKIYHLENRWQCLHAEVAHAPPKVYVAS</sequence>
<dbReference type="CDD" id="cd09823">
    <property type="entry name" value="peroxinectin_like"/>
    <property type="match status" value="1"/>
</dbReference>
<dbReference type="GO" id="GO:0020037">
    <property type="term" value="F:heme binding"/>
    <property type="evidence" value="ECO:0007669"/>
    <property type="project" value="InterPro"/>
</dbReference>
<dbReference type="OrthoDB" id="823504at2759"/>
<protein>
    <recommendedName>
        <fullName evidence="5">Peroxidasin-like</fullName>
    </recommendedName>
</protein>
<dbReference type="InterPro" id="IPR019791">
    <property type="entry name" value="Haem_peroxidase_animal"/>
</dbReference>
<accession>A0A1V9Y1N1</accession>
<comment type="caution">
    <text evidence="3">The sequence shown here is derived from an EMBL/GenBank/DDBJ whole genome shotgun (WGS) entry which is preliminary data.</text>
</comment>
<evidence type="ECO:0000256" key="2">
    <source>
        <dbReference type="PIRSR" id="PIRSR619791-2"/>
    </source>
</evidence>
<dbReference type="Pfam" id="PF03098">
    <property type="entry name" value="An_peroxidase"/>
    <property type="match status" value="1"/>
</dbReference>
<keyword evidence="2" id="KW-0408">Iron</keyword>
<dbReference type="InterPro" id="IPR037120">
    <property type="entry name" value="Haem_peroxidase_sf_animal"/>
</dbReference>
<dbReference type="Proteomes" id="UP000192247">
    <property type="component" value="Unassembled WGS sequence"/>
</dbReference>
<keyword evidence="1" id="KW-0560">Oxidoreductase</keyword>
<dbReference type="PRINTS" id="PR00457">
    <property type="entry name" value="ANPEROXIDASE"/>
</dbReference>
<organism evidence="3 4">
    <name type="scientific">Tropilaelaps mercedesae</name>
    <dbReference type="NCBI Taxonomy" id="418985"/>
    <lineage>
        <taxon>Eukaryota</taxon>
        <taxon>Metazoa</taxon>
        <taxon>Ecdysozoa</taxon>
        <taxon>Arthropoda</taxon>
        <taxon>Chelicerata</taxon>
        <taxon>Arachnida</taxon>
        <taxon>Acari</taxon>
        <taxon>Parasitiformes</taxon>
        <taxon>Mesostigmata</taxon>
        <taxon>Gamasina</taxon>
        <taxon>Dermanyssoidea</taxon>
        <taxon>Laelapidae</taxon>
        <taxon>Tropilaelaps</taxon>
    </lineage>
</organism>
<dbReference type="GO" id="GO:0046872">
    <property type="term" value="F:metal ion binding"/>
    <property type="evidence" value="ECO:0007669"/>
    <property type="project" value="UniProtKB-KW"/>
</dbReference>
<evidence type="ECO:0000256" key="1">
    <source>
        <dbReference type="ARBA" id="ARBA00022559"/>
    </source>
</evidence>
<dbReference type="SUPFAM" id="SSF48113">
    <property type="entry name" value="Heme-dependent peroxidases"/>
    <property type="match status" value="1"/>
</dbReference>
<dbReference type="PANTHER" id="PTHR11475">
    <property type="entry name" value="OXIDASE/PEROXIDASE"/>
    <property type="match status" value="1"/>
</dbReference>
<dbReference type="AlphaFoldDB" id="A0A1V9Y1N1"/>
<evidence type="ECO:0000313" key="4">
    <source>
        <dbReference type="Proteomes" id="UP000192247"/>
    </source>
</evidence>
<dbReference type="InterPro" id="IPR010255">
    <property type="entry name" value="Haem_peroxidase_sf"/>
</dbReference>
<dbReference type="GO" id="GO:0004601">
    <property type="term" value="F:peroxidase activity"/>
    <property type="evidence" value="ECO:0007669"/>
    <property type="project" value="UniProtKB-KW"/>
</dbReference>
<evidence type="ECO:0000313" key="3">
    <source>
        <dbReference type="EMBL" id="OQR79603.1"/>
    </source>
</evidence>
<dbReference type="Gene3D" id="1.10.640.10">
    <property type="entry name" value="Haem peroxidase domain superfamily, animal type"/>
    <property type="match status" value="1"/>
</dbReference>
<dbReference type="PROSITE" id="PS50292">
    <property type="entry name" value="PEROXIDASE_3"/>
    <property type="match status" value="1"/>
</dbReference>
<name>A0A1V9Y1N1_9ACAR</name>